<keyword evidence="3" id="KW-0699">rRNA-binding</keyword>
<dbReference type="NCBIfam" id="TIGR00952">
    <property type="entry name" value="S15_bact"/>
    <property type="match status" value="1"/>
</dbReference>
<dbReference type="AlphaFoldDB" id="A0A5C0UG84"/>
<name>A0A5C0UG84_9PROT</name>
<organism evidence="5 6">
    <name type="scientific">Candidatus Cytomitobacter primus</name>
    <dbReference type="NCBI Taxonomy" id="2066024"/>
    <lineage>
        <taxon>Bacteria</taxon>
        <taxon>Pseudomonadati</taxon>
        <taxon>Pseudomonadota</taxon>
        <taxon>Alphaproteobacteria</taxon>
        <taxon>Holosporales</taxon>
        <taxon>Holosporaceae</taxon>
        <taxon>Candidatus Cytomitobacter</taxon>
    </lineage>
</organism>
<gene>
    <name evidence="3 5" type="primary">rpsO</name>
    <name evidence="5" type="ORF">FZC34_02105</name>
</gene>
<dbReference type="InterPro" id="IPR000589">
    <property type="entry name" value="Ribosomal_uS15"/>
</dbReference>
<dbReference type="GO" id="GO:1990904">
    <property type="term" value="C:ribonucleoprotein complex"/>
    <property type="evidence" value="ECO:0007669"/>
    <property type="project" value="UniProtKB-KW"/>
</dbReference>
<evidence type="ECO:0000313" key="6">
    <source>
        <dbReference type="Proteomes" id="UP000325004"/>
    </source>
</evidence>
<dbReference type="EMBL" id="CP043316">
    <property type="protein sequence ID" value="QEK38691.1"/>
    <property type="molecule type" value="Genomic_DNA"/>
</dbReference>
<keyword evidence="3" id="KW-0694">RNA-binding</keyword>
<dbReference type="Proteomes" id="UP000325004">
    <property type="component" value="Chromosome"/>
</dbReference>
<protein>
    <recommendedName>
        <fullName evidence="3">Small ribosomal subunit protein uS15</fullName>
    </recommendedName>
</protein>
<dbReference type="GO" id="GO:0005737">
    <property type="term" value="C:cytoplasm"/>
    <property type="evidence" value="ECO:0007669"/>
    <property type="project" value="UniProtKB-ARBA"/>
</dbReference>
<proteinExistence type="inferred from homology"/>
<dbReference type="PANTHER" id="PTHR23321">
    <property type="entry name" value="RIBOSOMAL PROTEIN S15, BACTERIAL AND ORGANELLAR"/>
    <property type="match status" value="1"/>
</dbReference>
<dbReference type="InterPro" id="IPR005290">
    <property type="entry name" value="Ribosomal_uS15_bac-type"/>
</dbReference>
<dbReference type="PANTHER" id="PTHR23321:SF26">
    <property type="entry name" value="SMALL RIBOSOMAL SUBUNIT PROTEIN US15M"/>
    <property type="match status" value="1"/>
</dbReference>
<dbReference type="SUPFAM" id="SSF47060">
    <property type="entry name" value="S15/NS1 RNA-binding domain"/>
    <property type="match status" value="1"/>
</dbReference>
<dbReference type="Gene3D" id="1.10.287.10">
    <property type="entry name" value="S15/NS1, RNA-binding"/>
    <property type="match status" value="1"/>
</dbReference>
<dbReference type="OrthoDB" id="9799262at2"/>
<comment type="similarity">
    <text evidence="3 4">Belongs to the universal ribosomal protein uS15 family.</text>
</comment>
<dbReference type="InterPro" id="IPR009068">
    <property type="entry name" value="uS15_NS1_RNA-bd_sf"/>
</dbReference>
<sequence length="89" mass="10225">MNKNLGSKQDVLENFGNGGKNPGSTSVQIALLTLRIEEMSDHLQTHKKDVPVQRRLKMLVERRKKLQKYLKSQDADQLIELNKKLGLRN</sequence>
<dbReference type="GO" id="GO:0019843">
    <property type="term" value="F:rRNA binding"/>
    <property type="evidence" value="ECO:0007669"/>
    <property type="project" value="UniProtKB-UniRule"/>
</dbReference>
<dbReference type="GO" id="GO:0003735">
    <property type="term" value="F:structural constituent of ribosome"/>
    <property type="evidence" value="ECO:0007669"/>
    <property type="project" value="InterPro"/>
</dbReference>
<dbReference type="SMART" id="SM01387">
    <property type="entry name" value="Ribosomal_S15"/>
    <property type="match status" value="1"/>
</dbReference>
<dbReference type="Pfam" id="PF00312">
    <property type="entry name" value="Ribosomal_S15"/>
    <property type="match status" value="1"/>
</dbReference>
<reference evidence="5 6" key="1">
    <citation type="submission" date="2019-08" db="EMBL/GenBank/DDBJ databases">
        <title>Highly reduced genomes of protist endosymbionts show evolutionary convergence.</title>
        <authorList>
            <person name="George E."/>
            <person name="Husnik F."/>
            <person name="Tashyreva D."/>
            <person name="Prokopchuk G."/>
            <person name="Horak A."/>
            <person name="Kwong W.K."/>
            <person name="Lukes J."/>
            <person name="Keeling P.J."/>
        </authorList>
    </citation>
    <scope>NUCLEOTIDE SEQUENCE [LARGE SCALE GENOMIC DNA]</scope>
    <source>
        <strain evidence="5">1604LC</strain>
    </source>
</reference>
<comment type="function">
    <text evidence="3">Forms an intersubunit bridge (bridge B4) with the 23S rRNA of the 50S subunit in the ribosome.</text>
</comment>
<keyword evidence="6" id="KW-1185">Reference proteome</keyword>
<evidence type="ECO:0000256" key="2">
    <source>
        <dbReference type="ARBA" id="ARBA00023274"/>
    </source>
</evidence>
<evidence type="ECO:0000256" key="4">
    <source>
        <dbReference type="RuleBase" id="RU003919"/>
    </source>
</evidence>
<keyword evidence="2 3" id="KW-0687">Ribonucleoprotein</keyword>
<comment type="subunit">
    <text evidence="3">Part of the 30S ribosomal subunit. Forms a bridge to the 50S subunit in the 70S ribosome, contacting the 23S rRNA.</text>
</comment>
<dbReference type="KEGG" id="cpri:FZC34_02105"/>
<evidence type="ECO:0000256" key="3">
    <source>
        <dbReference type="HAMAP-Rule" id="MF_01343"/>
    </source>
</evidence>
<keyword evidence="1 3" id="KW-0689">Ribosomal protein</keyword>
<dbReference type="RefSeq" id="WP_148971812.1">
    <property type="nucleotide sequence ID" value="NZ_CP043316.1"/>
</dbReference>
<evidence type="ECO:0000256" key="1">
    <source>
        <dbReference type="ARBA" id="ARBA00022980"/>
    </source>
</evidence>
<dbReference type="CDD" id="cd00353">
    <property type="entry name" value="Ribosomal_S15p_S13e"/>
    <property type="match status" value="1"/>
</dbReference>
<dbReference type="HAMAP" id="MF_01343_B">
    <property type="entry name" value="Ribosomal_uS15_B"/>
    <property type="match status" value="1"/>
</dbReference>
<dbReference type="GO" id="GO:0005840">
    <property type="term" value="C:ribosome"/>
    <property type="evidence" value="ECO:0007669"/>
    <property type="project" value="UniProtKB-KW"/>
</dbReference>
<dbReference type="GO" id="GO:0006412">
    <property type="term" value="P:translation"/>
    <property type="evidence" value="ECO:0007669"/>
    <property type="project" value="UniProtKB-UniRule"/>
</dbReference>
<comment type="function">
    <text evidence="3">One of the primary rRNA binding proteins, it binds directly to 16S rRNA where it helps nucleate assembly of the platform of the 30S subunit by binding and bridging several RNA helices of the 16S rRNA.</text>
</comment>
<evidence type="ECO:0000313" key="5">
    <source>
        <dbReference type="EMBL" id="QEK38691.1"/>
    </source>
</evidence>
<accession>A0A5C0UG84</accession>